<dbReference type="VEuPathDB" id="AmoebaDB:FDP41_013027"/>
<organism evidence="1 2">
    <name type="scientific">Naegleria fowleri</name>
    <name type="common">Brain eating amoeba</name>
    <dbReference type="NCBI Taxonomy" id="5763"/>
    <lineage>
        <taxon>Eukaryota</taxon>
        <taxon>Discoba</taxon>
        <taxon>Heterolobosea</taxon>
        <taxon>Tetramitia</taxon>
        <taxon>Eutetramitia</taxon>
        <taxon>Vahlkampfiidae</taxon>
        <taxon>Naegleria</taxon>
    </lineage>
</organism>
<dbReference type="Proteomes" id="UP000444721">
    <property type="component" value="Unassembled WGS sequence"/>
</dbReference>
<dbReference type="VEuPathDB" id="AmoebaDB:NF0098790"/>
<name>A0A6A5C7H1_NAEFO</name>
<accession>A0A6A5C7H1</accession>
<gene>
    <name evidence="1" type="ORF">FDP41_013027</name>
</gene>
<evidence type="ECO:0000313" key="2">
    <source>
        <dbReference type="Proteomes" id="UP000444721"/>
    </source>
</evidence>
<dbReference type="EMBL" id="VFQX01000016">
    <property type="protein sequence ID" value="KAF0981239.1"/>
    <property type="molecule type" value="Genomic_DNA"/>
</dbReference>
<keyword evidence="2" id="KW-1185">Reference proteome</keyword>
<dbReference type="RefSeq" id="XP_044565952.1">
    <property type="nucleotide sequence ID" value="XM_044703612.1"/>
</dbReference>
<dbReference type="AlphaFoldDB" id="A0A6A5C7H1"/>
<dbReference type="VEuPathDB" id="AmoebaDB:NfTy_078590"/>
<protein>
    <submittedName>
        <fullName evidence="1">Uncharacterized protein</fullName>
    </submittedName>
</protein>
<dbReference type="GeneID" id="68120242"/>
<sequence>MLGVTYISYTTQGAVQFARDFVESAKSILKQHFESKVSQQVRKNCWKLFKTYWEEEGGSLGPFQKIEASRKLLKHPTKLNRILSQVSVMSSDARHVVRPVKVYEYSHPYLNACYHLRRCKMINEKRRGMDVSWKLS</sequence>
<reference evidence="1 2" key="1">
    <citation type="journal article" date="2019" name="Sci. Rep.">
        <title>Nanopore sequencing improves the draft genome of the human pathogenic amoeba Naegleria fowleri.</title>
        <authorList>
            <person name="Liechti N."/>
            <person name="Schurch N."/>
            <person name="Bruggmann R."/>
            <person name="Wittwer M."/>
        </authorList>
    </citation>
    <scope>NUCLEOTIDE SEQUENCE [LARGE SCALE GENOMIC DNA]</scope>
    <source>
        <strain evidence="1 2">ATCC 30894</strain>
    </source>
</reference>
<comment type="caution">
    <text evidence="1">The sequence shown here is derived from an EMBL/GenBank/DDBJ whole genome shotgun (WGS) entry which is preliminary data.</text>
</comment>
<evidence type="ECO:0000313" key="1">
    <source>
        <dbReference type="EMBL" id="KAF0981239.1"/>
    </source>
</evidence>
<proteinExistence type="predicted"/>